<name>A0A8I7BG04_HORVV</name>
<keyword evidence="6 9" id="KW-0067">ATP-binding</keyword>
<dbReference type="FunFam" id="1.10.510.10:FF:000362">
    <property type="entry name" value="Ser/arg-rich protein kinase 4"/>
    <property type="match status" value="1"/>
</dbReference>
<dbReference type="EC" id="2.7.11.1" evidence="1"/>
<feature type="domain" description="Protein kinase" evidence="11">
    <location>
        <begin position="1"/>
        <end position="148"/>
    </location>
</feature>
<keyword evidence="13" id="KW-1185">Reference proteome</keyword>
<comment type="catalytic activity">
    <reaction evidence="8">
        <text>L-seryl-[protein] + ATP = O-phospho-L-seryl-[protein] + ADP + H(+)</text>
        <dbReference type="Rhea" id="RHEA:17989"/>
        <dbReference type="Rhea" id="RHEA-COMP:9863"/>
        <dbReference type="Rhea" id="RHEA-COMP:11604"/>
        <dbReference type="ChEBI" id="CHEBI:15378"/>
        <dbReference type="ChEBI" id="CHEBI:29999"/>
        <dbReference type="ChEBI" id="CHEBI:30616"/>
        <dbReference type="ChEBI" id="CHEBI:83421"/>
        <dbReference type="ChEBI" id="CHEBI:456216"/>
        <dbReference type="EC" id="2.7.11.1"/>
    </reaction>
</comment>
<dbReference type="PROSITE" id="PS00108">
    <property type="entry name" value="PROTEIN_KINASE_ST"/>
    <property type="match status" value="1"/>
</dbReference>
<evidence type="ECO:0000313" key="12">
    <source>
        <dbReference type="EnsemblPlants" id="HORVU.MOREX.r3.5HG0535880.1"/>
    </source>
</evidence>
<dbReference type="GO" id="GO:0005524">
    <property type="term" value="F:ATP binding"/>
    <property type="evidence" value="ECO:0007669"/>
    <property type="project" value="UniProtKB-UniRule"/>
</dbReference>
<evidence type="ECO:0000256" key="9">
    <source>
        <dbReference type="PROSITE-ProRule" id="PRU10141"/>
    </source>
</evidence>
<evidence type="ECO:0000256" key="3">
    <source>
        <dbReference type="ARBA" id="ARBA00022679"/>
    </source>
</evidence>
<dbReference type="Gene3D" id="1.10.510.10">
    <property type="entry name" value="Transferase(Phosphotransferase) domain 1"/>
    <property type="match status" value="1"/>
</dbReference>
<comment type="catalytic activity">
    <reaction evidence="7">
        <text>L-threonyl-[protein] + ATP = O-phospho-L-threonyl-[protein] + ADP + H(+)</text>
        <dbReference type="Rhea" id="RHEA:46608"/>
        <dbReference type="Rhea" id="RHEA-COMP:11060"/>
        <dbReference type="Rhea" id="RHEA-COMP:11605"/>
        <dbReference type="ChEBI" id="CHEBI:15378"/>
        <dbReference type="ChEBI" id="CHEBI:30013"/>
        <dbReference type="ChEBI" id="CHEBI:30616"/>
        <dbReference type="ChEBI" id="CHEBI:61977"/>
        <dbReference type="ChEBI" id="CHEBI:456216"/>
        <dbReference type="EC" id="2.7.11.1"/>
    </reaction>
</comment>
<keyword evidence="4 9" id="KW-0547">Nucleotide-binding</keyword>
<dbReference type="Gene3D" id="3.30.200.20">
    <property type="entry name" value="Phosphorylase Kinase, domain 1"/>
    <property type="match status" value="1"/>
</dbReference>
<dbReference type="SUPFAM" id="SSF56112">
    <property type="entry name" value="Protein kinase-like (PK-like)"/>
    <property type="match status" value="1"/>
</dbReference>
<feature type="binding site" evidence="9">
    <location>
        <position position="28"/>
    </location>
    <ligand>
        <name>ATP</name>
        <dbReference type="ChEBI" id="CHEBI:30616"/>
    </ligand>
</feature>
<reference evidence="12" key="3">
    <citation type="submission" date="2022-01" db="UniProtKB">
        <authorList>
            <consortium name="EnsemblPlants"/>
        </authorList>
    </citation>
    <scope>IDENTIFICATION</scope>
    <source>
        <strain evidence="12">subsp. vulgare</strain>
    </source>
</reference>
<dbReference type="PROSITE" id="PS50011">
    <property type="entry name" value="PROTEIN_KINASE_DOM"/>
    <property type="match status" value="1"/>
</dbReference>
<dbReference type="Proteomes" id="UP000011116">
    <property type="component" value="Chromosome 5H"/>
</dbReference>
<comment type="similarity">
    <text evidence="10">Belongs to the protein kinase superfamily.</text>
</comment>
<dbReference type="Gramene" id="HORVU.MOREX.r2.5HG0445830.1">
    <property type="protein sequence ID" value="HORVU.MOREX.r2.5HG0445830.1"/>
    <property type="gene ID" value="HORVU.MOREX.r2.5HG0445830"/>
</dbReference>
<evidence type="ECO:0000256" key="8">
    <source>
        <dbReference type="ARBA" id="ARBA00048679"/>
    </source>
</evidence>
<reference evidence="12" key="2">
    <citation type="submission" date="2020-10" db="EMBL/GenBank/DDBJ databases">
        <authorList>
            <person name="Scholz U."/>
            <person name="Mascher M."/>
            <person name="Fiebig A."/>
        </authorList>
    </citation>
    <scope>NUCLEOTIDE SEQUENCE [LARGE SCALE GENOMIC DNA]</scope>
    <source>
        <strain evidence="12">cv. Morex</strain>
    </source>
</reference>
<evidence type="ECO:0000256" key="1">
    <source>
        <dbReference type="ARBA" id="ARBA00012513"/>
    </source>
</evidence>
<sequence length="148" mass="16957">MQSKLGWGHFSTAHSVRAHHPLRYVAVKVQKSAQHYSEAAMDEIKILRQIADGDLEDSRCVVKLLDHFKHTSPNGSHVCMVFEFLVDNLLTLIKYMDYRGIPLPMVKEICRHVLIGLDYLHRELSIIHTDLKPENIFLVSTIDPSNDP</sequence>
<dbReference type="PANTHER" id="PTHR47634">
    <property type="entry name" value="PROTEIN KINASE DOMAIN-CONTAINING PROTEIN-RELATED"/>
    <property type="match status" value="1"/>
</dbReference>
<evidence type="ECO:0000256" key="4">
    <source>
        <dbReference type="ARBA" id="ARBA00022741"/>
    </source>
</evidence>
<dbReference type="InterPro" id="IPR017441">
    <property type="entry name" value="Protein_kinase_ATP_BS"/>
</dbReference>
<accession>A0A8I7BG04</accession>
<evidence type="ECO:0000256" key="10">
    <source>
        <dbReference type="RuleBase" id="RU000304"/>
    </source>
</evidence>
<dbReference type="GO" id="GO:0004674">
    <property type="term" value="F:protein serine/threonine kinase activity"/>
    <property type="evidence" value="ECO:0007669"/>
    <property type="project" value="UniProtKB-KW"/>
</dbReference>
<evidence type="ECO:0000256" key="6">
    <source>
        <dbReference type="ARBA" id="ARBA00022840"/>
    </source>
</evidence>
<keyword evidence="2 10" id="KW-0723">Serine/threonine-protein kinase</keyword>
<dbReference type="InterPro" id="IPR008271">
    <property type="entry name" value="Ser/Thr_kinase_AS"/>
</dbReference>
<dbReference type="AlphaFoldDB" id="A0A8I7BG04"/>
<dbReference type="PROSITE" id="PS00107">
    <property type="entry name" value="PROTEIN_KINASE_ATP"/>
    <property type="match status" value="1"/>
</dbReference>
<keyword evidence="3" id="KW-0808">Transferase</keyword>
<proteinExistence type="inferred from homology"/>
<dbReference type="InterPro" id="IPR051334">
    <property type="entry name" value="SRPK"/>
</dbReference>
<evidence type="ECO:0000259" key="11">
    <source>
        <dbReference type="PROSITE" id="PS50011"/>
    </source>
</evidence>
<dbReference type="Pfam" id="PF00069">
    <property type="entry name" value="Pkinase"/>
    <property type="match status" value="1"/>
</dbReference>
<protein>
    <recommendedName>
        <fullName evidence="1">non-specific serine/threonine protein kinase</fullName>
        <ecNumber evidence="1">2.7.11.1</ecNumber>
    </recommendedName>
</protein>
<reference evidence="13" key="1">
    <citation type="journal article" date="2012" name="Nature">
        <title>A physical, genetic and functional sequence assembly of the barley genome.</title>
        <authorList>
            <consortium name="The International Barley Genome Sequencing Consortium"/>
            <person name="Mayer K.F."/>
            <person name="Waugh R."/>
            <person name="Brown J.W."/>
            <person name="Schulman A."/>
            <person name="Langridge P."/>
            <person name="Platzer M."/>
            <person name="Fincher G.B."/>
            <person name="Muehlbauer G.J."/>
            <person name="Sato K."/>
            <person name="Close T.J."/>
            <person name="Wise R.P."/>
            <person name="Stein N."/>
        </authorList>
    </citation>
    <scope>NUCLEOTIDE SEQUENCE [LARGE SCALE GENOMIC DNA]</scope>
    <source>
        <strain evidence="13">cv. Morex</strain>
    </source>
</reference>
<evidence type="ECO:0000256" key="7">
    <source>
        <dbReference type="ARBA" id="ARBA00047899"/>
    </source>
</evidence>
<keyword evidence="5" id="KW-0418">Kinase</keyword>
<dbReference type="SMART" id="SM00220">
    <property type="entry name" value="S_TKc"/>
    <property type="match status" value="1"/>
</dbReference>
<dbReference type="Gramene" id="HORVU.MOREX.r3.5HG0535880.1">
    <property type="protein sequence ID" value="HORVU.MOREX.r3.5HG0535880.1"/>
    <property type="gene ID" value="HORVU.MOREX.r3.5HG0535880"/>
</dbReference>
<dbReference type="SMR" id="A0A8I7BG04"/>
<dbReference type="InterPro" id="IPR000719">
    <property type="entry name" value="Prot_kinase_dom"/>
</dbReference>
<organism evidence="12 13">
    <name type="scientific">Hordeum vulgare subsp. vulgare</name>
    <name type="common">Domesticated barley</name>
    <dbReference type="NCBI Taxonomy" id="112509"/>
    <lineage>
        <taxon>Eukaryota</taxon>
        <taxon>Viridiplantae</taxon>
        <taxon>Streptophyta</taxon>
        <taxon>Embryophyta</taxon>
        <taxon>Tracheophyta</taxon>
        <taxon>Spermatophyta</taxon>
        <taxon>Magnoliopsida</taxon>
        <taxon>Liliopsida</taxon>
        <taxon>Poales</taxon>
        <taxon>Poaceae</taxon>
        <taxon>BOP clade</taxon>
        <taxon>Pooideae</taxon>
        <taxon>Triticodae</taxon>
        <taxon>Triticeae</taxon>
        <taxon>Hordeinae</taxon>
        <taxon>Hordeum</taxon>
    </lineage>
</organism>
<dbReference type="PANTHER" id="PTHR47634:SF9">
    <property type="entry name" value="PROTEIN KINASE DOMAIN-CONTAINING PROTEIN-RELATED"/>
    <property type="match status" value="1"/>
</dbReference>
<dbReference type="EnsemblPlants" id="HORVU.MOREX.r3.5HG0535880.1">
    <property type="protein sequence ID" value="HORVU.MOREX.r3.5HG0535880.1"/>
    <property type="gene ID" value="HORVU.MOREX.r3.5HG0535880"/>
</dbReference>
<evidence type="ECO:0000256" key="5">
    <source>
        <dbReference type="ARBA" id="ARBA00022777"/>
    </source>
</evidence>
<evidence type="ECO:0000313" key="13">
    <source>
        <dbReference type="Proteomes" id="UP000011116"/>
    </source>
</evidence>
<dbReference type="InterPro" id="IPR011009">
    <property type="entry name" value="Kinase-like_dom_sf"/>
</dbReference>
<evidence type="ECO:0000256" key="2">
    <source>
        <dbReference type="ARBA" id="ARBA00022527"/>
    </source>
</evidence>